<proteinExistence type="predicted"/>
<organism evidence="1 2">
    <name type="scientific">Flavobacterium algoritolerans</name>
    <dbReference type="NCBI Taxonomy" id="3041254"/>
    <lineage>
        <taxon>Bacteria</taxon>
        <taxon>Pseudomonadati</taxon>
        <taxon>Bacteroidota</taxon>
        <taxon>Flavobacteriia</taxon>
        <taxon>Flavobacteriales</taxon>
        <taxon>Flavobacteriaceae</taxon>
        <taxon>Flavobacterium</taxon>
    </lineage>
</organism>
<gene>
    <name evidence="1" type="ORF">QLS65_11710</name>
</gene>
<keyword evidence="2" id="KW-1185">Reference proteome</keyword>
<reference evidence="1 2" key="1">
    <citation type="submission" date="2023-04" db="EMBL/GenBank/DDBJ databases">
        <title>Two novel species of Flavobacterium.</title>
        <authorList>
            <person name="Liu Q."/>
            <person name="Xin Y.-H."/>
        </authorList>
    </citation>
    <scope>NUCLEOTIDE SEQUENCE [LARGE SCALE GENOMIC DNA]</scope>
    <source>
        <strain evidence="1 2">LB1P51</strain>
    </source>
</reference>
<sequence>MDSNFTQFNNKPILIFKVDDAIAVIDNDDPTGVQQELYEIASVYFVTNKLLDHDSYKQPKVKPLYPHYPVNIVPLYCRVFGINLLRYLKLKDVIQQIYILLRRPLYGQYKRSFKKDNFIFFSSNIWKKEPETNYIRAEFIRFCKTDTRIVFKGGFIPRSDGNNYGFDNELNEERYSPKMFSKLSATSKIALNNPAVCGAVSWRLAEYLNQGLFVLSFPFKIELPHNFMHGAEVHFIEKTGQFKPVLDKVVDDSDYHEVIAARGKFYFDTYCTPGAQAKYVVDSILNGESNLKEDLKHSS</sequence>
<evidence type="ECO:0000313" key="1">
    <source>
        <dbReference type="EMBL" id="MDI5895557.1"/>
    </source>
</evidence>
<accession>A0ABT6VBD1</accession>
<evidence type="ECO:0008006" key="3">
    <source>
        <dbReference type="Google" id="ProtNLM"/>
    </source>
</evidence>
<comment type="caution">
    <text evidence="1">The sequence shown here is derived from an EMBL/GenBank/DDBJ whole genome shotgun (WGS) entry which is preliminary data.</text>
</comment>
<dbReference type="RefSeq" id="WP_282717890.1">
    <property type="nucleotide sequence ID" value="NZ_JASCRZ010000005.1"/>
</dbReference>
<protein>
    <recommendedName>
        <fullName evidence="3">Glycosyltransferase family 1 protein</fullName>
    </recommendedName>
</protein>
<dbReference type="EMBL" id="JASCRZ010000005">
    <property type="protein sequence ID" value="MDI5895557.1"/>
    <property type="molecule type" value="Genomic_DNA"/>
</dbReference>
<name>A0ABT6VBD1_9FLAO</name>
<dbReference type="Proteomes" id="UP001243403">
    <property type="component" value="Unassembled WGS sequence"/>
</dbReference>
<evidence type="ECO:0000313" key="2">
    <source>
        <dbReference type="Proteomes" id="UP001243403"/>
    </source>
</evidence>